<evidence type="ECO:0000313" key="2">
    <source>
        <dbReference type="Proteomes" id="UP000798808"/>
    </source>
</evidence>
<organism evidence="1 2">
    <name type="scientific">Fulvivirga kasyanovii</name>
    <dbReference type="NCBI Taxonomy" id="396812"/>
    <lineage>
        <taxon>Bacteria</taxon>
        <taxon>Pseudomonadati</taxon>
        <taxon>Bacteroidota</taxon>
        <taxon>Cytophagia</taxon>
        <taxon>Cytophagales</taxon>
        <taxon>Fulvivirgaceae</taxon>
        <taxon>Fulvivirga</taxon>
    </lineage>
</organism>
<comment type="caution">
    <text evidence="1">The sequence shown here is derived from an EMBL/GenBank/DDBJ whole genome shotgun (WGS) entry which is preliminary data.</text>
</comment>
<gene>
    <name evidence="1" type="ORF">E1163_23680</name>
</gene>
<name>A0ABW9RXI1_9BACT</name>
<evidence type="ECO:0000313" key="1">
    <source>
        <dbReference type="EMBL" id="MTI27979.1"/>
    </source>
</evidence>
<sequence length="85" mass="9862">MKHLKLINIKNQAQFEQFVGQCAIEAFFLRKAELDEDLVFFSRQIIGANSAALESFNNAYPDLTELIQQVNTFFLELSKKTFEEK</sequence>
<keyword evidence="2" id="KW-1185">Reference proteome</keyword>
<dbReference type="Proteomes" id="UP000798808">
    <property type="component" value="Unassembled WGS sequence"/>
</dbReference>
<reference evidence="1 2" key="1">
    <citation type="submission" date="2019-02" db="EMBL/GenBank/DDBJ databases">
        <authorList>
            <person name="Goldberg S.R."/>
            <person name="Haltli B.A."/>
            <person name="Correa H."/>
            <person name="Russell K.G."/>
        </authorList>
    </citation>
    <scope>NUCLEOTIDE SEQUENCE [LARGE SCALE GENOMIC DNA]</scope>
    <source>
        <strain evidence="1 2">JCM 16186</strain>
    </source>
</reference>
<protein>
    <submittedName>
        <fullName evidence="1">Uncharacterized protein</fullName>
    </submittedName>
</protein>
<dbReference type="EMBL" id="SMLW01000649">
    <property type="protein sequence ID" value="MTI27979.1"/>
    <property type="molecule type" value="Genomic_DNA"/>
</dbReference>
<accession>A0ABW9RXI1</accession>
<dbReference type="RefSeq" id="WP_155175043.1">
    <property type="nucleotide sequence ID" value="NZ_BAAAFL010000068.1"/>
</dbReference>
<proteinExistence type="predicted"/>